<evidence type="ECO:0000313" key="1">
    <source>
        <dbReference type="EMBL" id="AEI46594.1"/>
    </source>
</evidence>
<organism evidence="1 2">
    <name type="scientific">Runella slithyformis (strain ATCC 29530 / DSM 19594 / LMG 11500 / NCIMB 11436 / LSU 4)</name>
    <dbReference type="NCBI Taxonomy" id="761193"/>
    <lineage>
        <taxon>Bacteria</taxon>
        <taxon>Pseudomonadati</taxon>
        <taxon>Bacteroidota</taxon>
        <taxon>Cytophagia</taxon>
        <taxon>Cytophagales</taxon>
        <taxon>Spirosomataceae</taxon>
        <taxon>Runella</taxon>
    </lineage>
</organism>
<name>A0A7U3ZG38_RUNSL</name>
<dbReference type="AlphaFoldDB" id="A0A7U3ZG38"/>
<sequence>MNWPVKTACFLVIVLAVTLASCEAPKEIGLPPEVIAEVQFTDTVTVRTSTVLLDSVRTSNTQQLLVGSYRDPLFGKVSAQPFFEMGRPLNLNADGSTNTYVFDSLNLDVAYSYLYGDTLKPFEINLHRLTDTLRTGKTYYNNSSIPYEAAPLATVKFNPTPSTKNTFQFKLPKTLGQQLLDQNGKAEVNTAVKFAQVLKGFTLVPSANNGMVMGFGPSTSGISLNLYYHKTNDTIAYIFQIPVLKRFNQTKADRQGTALSSIQPLKPLSAAQTGGMNYIQDALGVVTKLEFPYLAKLFKEDRVAINRAELSIVPNQPEHVGGLYGLPTALTMAETDGTSRLLRSKGDTELLLSVDGSTFQSYILPQIVPYNSKFRNYNFILTTHLQAVSIGFKKSTGLLLMPVSSAPTLQGYVNNNQALTSFHPFLNNKVDRFTITPTPENVKLRIFYTVTK</sequence>
<dbReference type="InterPro" id="IPR025366">
    <property type="entry name" value="DUF4270"/>
</dbReference>
<keyword evidence="2" id="KW-1185">Reference proteome</keyword>
<evidence type="ECO:0000313" key="2">
    <source>
        <dbReference type="Proteomes" id="UP000000493"/>
    </source>
</evidence>
<proteinExistence type="predicted"/>
<protein>
    <recommendedName>
        <fullName evidence="3">DUF4270 family protein</fullName>
    </recommendedName>
</protein>
<dbReference type="RefSeq" id="WP_013925919.1">
    <property type="nucleotide sequence ID" value="NC_015703.1"/>
</dbReference>
<dbReference type="Proteomes" id="UP000000493">
    <property type="component" value="Chromosome"/>
</dbReference>
<dbReference type="PROSITE" id="PS51257">
    <property type="entry name" value="PROKAR_LIPOPROTEIN"/>
    <property type="match status" value="1"/>
</dbReference>
<reference evidence="2" key="1">
    <citation type="submission" date="2011-06" db="EMBL/GenBank/DDBJ databases">
        <title>The complete genome of chromosome of Runella slithyformis DSM 19594.</title>
        <authorList>
            <consortium name="US DOE Joint Genome Institute (JGI-PGF)"/>
            <person name="Lucas S."/>
            <person name="Han J."/>
            <person name="Lapidus A."/>
            <person name="Bruce D."/>
            <person name="Goodwin L."/>
            <person name="Pitluck S."/>
            <person name="Peters L."/>
            <person name="Kyrpides N."/>
            <person name="Mavromatis K."/>
            <person name="Ivanova N."/>
            <person name="Ovchinnikova G."/>
            <person name="Zhang X."/>
            <person name="Misra M."/>
            <person name="Detter J.C."/>
            <person name="Tapia R."/>
            <person name="Han C."/>
            <person name="Land M."/>
            <person name="Hauser L."/>
            <person name="Markowitz V."/>
            <person name="Cheng J.-F."/>
            <person name="Hugenholtz P."/>
            <person name="Woyke T."/>
            <person name="Wu D."/>
            <person name="Tindall B."/>
            <person name="Faehrich R."/>
            <person name="Brambilla E."/>
            <person name="Klenk H.-P."/>
            <person name="Eisen J.A."/>
        </authorList>
    </citation>
    <scope>NUCLEOTIDE SEQUENCE [LARGE SCALE GENOMIC DNA]</scope>
    <source>
        <strain evidence="2">ATCC 29530 / DSM 19594 / LMG 11500 / NCIMB 11436 / LSU 4</strain>
    </source>
</reference>
<gene>
    <name evidence="1" type="ordered locus">Runsl_0136</name>
</gene>
<reference evidence="1 2" key="2">
    <citation type="journal article" date="2012" name="Stand. Genomic Sci.">
        <title>Complete genome sequence of the aquatic bacterium Runella slithyformis type strain (LSU 4(T)).</title>
        <authorList>
            <person name="Copeland A."/>
            <person name="Zhang X."/>
            <person name="Misra M."/>
            <person name="Lapidus A."/>
            <person name="Nolan M."/>
            <person name="Lucas S."/>
            <person name="Deshpande S."/>
            <person name="Cheng J.F."/>
            <person name="Tapia R."/>
            <person name="Goodwin L.A."/>
            <person name="Pitluck S."/>
            <person name="Liolios K."/>
            <person name="Pagani I."/>
            <person name="Ivanova N."/>
            <person name="Mikhailova N."/>
            <person name="Pati A."/>
            <person name="Chen A."/>
            <person name="Palaniappan K."/>
            <person name="Land M."/>
            <person name="Hauser L."/>
            <person name="Pan C."/>
            <person name="Jeffries C.D."/>
            <person name="Detter J.C."/>
            <person name="Brambilla E.M."/>
            <person name="Rohde M."/>
            <person name="Djao O.D."/>
            <person name="Goker M."/>
            <person name="Sikorski J."/>
            <person name="Tindall B.J."/>
            <person name="Woyke T."/>
            <person name="Bristow J."/>
            <person name="Eisen J.A."/>
            <person name="Markowitz V."/>
            <person name="Hugenholtz P."/>
            <person name="Kyrpides N.C."/>
            <person name="Klenk H.P."/>
            <person name="Mavromatis K."/>
        </authorList>
    </citation>
    <scope>NUCLEOTIDE SEQUENCE [LARGE SCALE GENOMIC DNA]</scope>
    <source>
        <strain evidence="2">ATCC 29530 / DSM 19594 / LMG 11500 / NCIMB 11436 / LSU 4</strain>
    </source>
</reference>
<evidence type="ECO:0008006" key="3">
    <source>
        <dbReference type="Google" id="ProtNLM"/>
    </source>
</evidence>
<dbReference type="Pfam" id="PF14092">
    <property type="entry name" value="DUF4270"/>
    <property type="match status" value="1"/>
</dbReference>
<accession>A0A7U3ZG38</accession>
<dbReference type="KEGG" id="rsi:Runsl_0136"/>
<dbReference type="EMBL" id="CP002859">
    <property type="protein sequence ID" value="AEI46594.1"/>
    <property type="molecule type" value="Genomic_DNA"/>
</dbReference>